<dbReference type="Bgee" id="ENSCJAG00000051811">
    <property type="expression patterns" value="Expressed in testis and 6 other cell types or tissues"/>
</dbReference>
<dbReference type="PANTHER" id="PTHR46254:SF3">
    <property type="entry name" value="SECRETED PROTEIN"/>
    <property type="match status" value="1"/>
</dbReference>
<name>A0A5F4WIS2_CALJA</name>
<proteinExistence type="predicted"/>
<reference evidence="2" key="2">
    <citation type="submission" date="2025-08" db="UniProtKB">
        <authorList>
            <consortium name="Ensembl"/>
        </authorList>
    </citation>
    <scope>IDENTIFICATION</scope>
</reference>
<dbReference type="InParanoid" id="A0A5F4WIS2"/>
<sequence>KRASVKVFFFFFFLRRSFALVTQAGVQWHDLSSRQPLPPRFKQFSCLSLPSSWDYRPAPPYPANFVF</sequence>
<accession>A0A5F4WIS2</accession>
<protein>
    <recommendedName>
        <fullName evidence="4">Secreted protein</fullName>
    </recommendedName>
</protein>
<dbReference type="GeneTree" id="ENSGT00940000161627"/>
<evidence type="ECO:0000256" key="1">
    <source>
        <dbReference type="SAM" id="SignalP"/>
    </source>
</evidence>
<dbReference type="Proteomes" id="UP000008225">
    <property type="component" value="Chromosome 6"/>
</dbReference>
<evidence type="ECO:0000313" key="3">
    <source>
        <dbReference type="Proteomes" id="UP000008225"/>
    </source>
</evidence>
<dbReference type="STRING" id="9483.ENSCJAP00000077596"/>
<feature type="chain" id="PRO_5035210995" description="Secreted protein" evidence="1">
    <location>
        <begin position="20"/>
        <end position="67"/>
    </location>
</feature>
<keyword evidence="3" id="KW-1185">Reference proteome</keyword>
<evidence type="ECO:0000313" key="2">
    <source>
        <dbReference type="Ensembl" id="ENSCJAP00000077596.2"/>
    </source>
</evidence>
<keyword evidence="1" id="KW-0732">Signal</keyword>
<reference evidence="2" key="3">
    <citation type="submission" date="2025-09" db="UniProtKB">
        <authorList>
            <consortium name="Ensembl"/>
        </authorList>
    </citation>
    <scope>IDENTIFICATION</scope>
</reference>
<feature type="signal peptide" evidence="1">
    <location>
        <begin position="1"/>
        <end position="19"/>
    </location>
</feature>
<dbReference type="Ensembl" id="ENSCJAT00000091508.2">
    <property type="protein sequence ID" value="ENSCJAP00000077596.2"/>
    <property type="gene ID" value="ENSCJAG00000051811.2"/>
</dbReference>
<dbReference type="PANTHER" id="PTHR46254">
    <property type="entry name" value="PROTEIN GVQW1-RELATED"/>
    <property type="match status" value="1"/>
</dbReference>
<dbReference type="OMA" id="AFYVEME"/>
<dbReference type="AlphaFoldDB" id="A0A5F4WIS2"/>
<evidence type="ECO:0008006" key="4">
    <source>
        <dbReference type="Google" id="ProtNLM"/>
    </source>
</evidence>
<organism evidence="2 3">
    <name type="scientific">Callithrix jacchus</name>
    <name type="common">White-tufted-ear marmoset</name>
    <name type="synonym">Simia Jacchus</name>
    <dbReference type="NCBI Taxonomy" id="9483"/>
    <lineage>
        <taxon>Eukaryota</taxon>
        <taxon>Metazoa</taxon>
        <taxon>Chordata</taxon>
        <taxon>Craniata</taxon>
        <taxon>Vertebrata</taxon>
        <taxon>Euteleostomi</taxon>
        <taxon>Mammalia</taxon>
        <taxon>Eutheria</taxon>
        <taxon>Euarchontoglires</taxon>
        <taxon>Primates</taxon>
        <taxon>Haplorrhini</taxon>
        <taxon>Platyrrhini</taxon>
        <taxon>Cebidae</taxon>
        <taxon>Callitrichinae</taxon>
        <taxon>Callithrix</taxon>
        <taxon>Callithrix</taxon>
    </lineage>
</organism>
<reference evidence="2" key="1">
    <citation type="submission" date="2009-03" db="EMBL/GenBank/DDBJ databases">
        <authorList>
            <person name="Warren W."/>
            <person name="Ye L."/>
            <person name="Minx P."/>
            <person name="Worley K."/>
            <person name="Gibbs R."/>
            <person name="Wilson R.K."/>
        </authorList>
    </citation>
    <scope>NUCLEOTIDE SEQUENCE [LARGE SCALE GENOMIC DNA]</scope>
</reference>